<reference evidence="18 19" key="1">
    <citation type="submission" date="2014-12" db="EMBL/GenBank/DDBJ databases">
        <title>16Stimator: statistical estimation of ribosomal gene copy numbers from draft genome assemblies.</title>
        <authorList>
            <person name="Perisin M.A."/>
            <person name="Vetter M."/>
            <person name="Gilbert J.A."/>
            <person name="Bergelson J."/>
        </authorList>
    </citation>
    <scope>NUCLEOTIDE SEQUENCE [LARGE SCALE GENOMIC DNA]</scope>
    <source>
        <strain evidence="18 19">MEJ086</strain>
    </source>
</reference>
<evidence type="ECO:0000313" key="18">
    <source>
        <dbReference type="EMBL" id="KIP97311.1"/>
    </source>
</evidence>
<dbReference type="Gene3D" id="1.10.287.90">
    <property type="match status" value="1"/>
</dbReference>
<evidence type="ECO:0000256" key="4">
    <source>
        <dbReference type="ARBA" id="ARBA00022475"/>
    </source>
</evidence>
<dbReference type="PANTHER" id="PTHR22888">
    <property type="entry name" value="CYTOCHROME C OXIDASE, SUBUNIT II"/>
    <property type="match status" value="1"/>
</dbReference>
<protein>
    <recommendedName>
        <fullName evidence="14">Ubiquinol oxidase subunit 2</fullName>
    </recommendedName>
</protein>
<dbReference type="InterPro" id="IPR045187">
    <property type="entry name" value="CcO_II"/>
</dbReference>
<name>A0A0D0KDA3_9PSED</name>
<keyword evidence="5 14" id="KW-0679">Respiratory chain</keyword>
<keyword evidence="4 14" id="KW-1003">Cell membrane</keyword>
<evidence type="ECO:0000259" key="16">
    <source>
        <dbReference type="PROSITE" id="PS50857"/>
    </source>
</evidence>
<evidence type="ECO:0000256" key="14">
    <source>
        <dbReference type="PIRNR" id="PIRNR000292"/>
    </source>
</evidence>
<sequence length="298" mass="33606">MREEKYHRLFRTLLTIVVAVSLSGCDWILFDSKGQIGIEQRNLIITATLLMLIVVVPVIFMTILFAWRYRSSNKDATYAPEWAHSHKIEAIVWGVPCVIIAVLAVITWKTTHELDPYKPIESDVKPLVVEVVSLDWKWLFIYPEQGIATVNELYVPANTPLSFQITSQTVMNTFFIPQLGGMVYAMGGMRTQLHLIANEPGEFFGVSGNYSGHGFSGMKFKTHATSNEEFEQWVAKVKQSPNTLDFNGSYQLLSKASENNPVEYFNAQPGLFRQILGQYIDYKSNPVSEAAHDSGAEE</sequence>
<organism evidence="18 19">
    <name type="scientific">Pseudomonas fulva</name>
    <dbReference type="NCBI Taxonomy" id="47880"/>
    <lineage>
        <taxon>Bacteria</taxon>
        <taxon>Pseudomonadati</taxon>
        <taxon>Pseudomonadota</taxon>
        <taxon>Gammaproteobacteria</taxon>
        <taxon>Pseudomonadales</taxon>
        <taxon>Pseudomonadaceae</taxon>
        <taxon>Pseudomonas</taxon>
    </lineage>
</organism>
<comment type="caution">
    <text evidence="18">The sequence shown here is derived from an EMBL/GenBank/DDBJ whole genome shotgun (WGS) entry which is preliminary data.</text>
</comment>
<dbReference type="GO" id="GO:0004129">
    <property type="term" value="F:cytochrome-c oxidase activity"/>
    <property type="evidence" value="ECO:0007669"/>
    <property type="project" value="UniProtKB-UniRule"/>
</dbReference>
<dbReference type="RefSeq" id="WP_042555389.1">
    <property type="nucleotide sequence ID" value="NZ_JXQW01000060.1"/>
</dbReference>
<dbReference type="SUPFAM" id="SSF49503">
    <property type="entry name" value="Cupredoxins"/>
    <property type="match status" value="1"/>
</dbReference>
<dbReference type="InterPro" id="IPR034227">
    <property type="entry name" value="CuRO_UO_II"/>
</dbReference>
<dbReference type="Pfam" id="PF06481">
    <property type="entry name" value="COX_ARM"/>
    <property type="match status" value="1"/>
</dbReference>
<dbReference type="Proteomes" id="UP000032068">
    <property type="component" value="Unassembled WGS sequence"/>
</dbReference>
<evidence type="ECO:0000256" key="7">
    <source>
        <dbReference type="ARBA" id="ARBA00022729"/>
    </source>
</evidence>
<dbReference type="GO" id="GO:0016682">
    <property type="term" value="F:oxidoreductase activity, acting on diphenols and related substances as donors, oxygen as acceptor"/>
    <property type="evidence" value="ECO:0007669"/>
    <property type="project" value="InterPro"/>
</dbReference>
<feature type="transmembrane region" description="Helical" evidence="15">
    <location>
        <begin position="88"/>
        <end position="108"/>
    </location>
</feature>
<dbReference type="CDD" id="cd04212">
    <property type="entry name" value="CuRO_UO_II"/>
    <property type="match status" value="1"/>
</dbReference>
<dbReference type="PANTHER" id="PTHR22888:SF18">
    <property type="entry name" value="CYTOCHROME BO(3) UBIQUINOL OXIDASE SUBUNIT 2"/>
    <property type="match status" value="1"/>
</dbReference>
<dbReference type="InterPro" id="IPR010514">
    <property type="entry name" value="COX_ARM"/>
</dbReference>
<evidence type="ECO:0000256" key="6">
    <source>
        <dbReference type="ARBA" id="ARBA00022692"/>
    </source>
</evidence>
<dbReference type="InterPro" id="IPR011759">
    <property type="entry name" value="Cyt_c_oxidase_su2_TM_dom"/>
</dbReference>
<evidence type="ECO:0000256" key="15">
    <source>
        <dbReference type="SAM" id="Phobius"/>
    </source>
</evidence>
<evidence type="ECO:0000256" key="11">
    <source>
        <dbReference type="ARBA" id="ARBA00023136"/>
    </source>
</evidence>
<feature type="domain" description="Cytochrome oxidase subunit II copper A binding" evidence="16">
    <location>
        <begin position="124"/>
        <end position="236"/>
    </location>
</feature>
<dbReference type="PIRSF" id="PIRSF000292">
    <property type="entry name" value="Ubi_od_II"/>
    <property type="match status" value="1"/>
</dbReference>
<proteinExistence type="inferred from homology"/>
<accession>A0A0D0KDA3</accession>
<dbReference type="FunFam" id="1.10.287.90:FF:000002">
    <property type="entry name" value="Ubiquinol oxidase subunit 2"/>
    <property type="match status" value="1"/>
</dbReference>
<dbReference type="InterPro" id="IPR006333">
    <property type="entry name" value="Cyt_o_ubiquinol_oxidase_su2"/>
</dbReference>
<evidence type="ECO:0000256" key="1">
    <source>
        <dbReference type="ARBA" id="ARBA00004651"/>
    </source>
</evidence>
<evidence type="ECO:0000259" key="17">
    <source>
        <dbReference type="PROSITE" id="PS50999"/>
    </source>
</evidence>
<dbReference type="InterPro" id="IPR008972">
    <property type="entry name" value="Cupredoxin"/>
</dbReference>
<dbReference type="SUPFAM" id="SSF81464">
    <property type="entry name" value="Cytochrome c oxidase subunit II-like, transmembrane region"/>
    <property type="match status" value="1"/>
</dbReference>
<keyword evidence="6 15" id="KW-0812">Transmembrane</keyword>
<comment type="similarity">
    <text evidence="2 14">Belongs to the cytochrome c oxidase subunit 2 family.</text>
</comment>
<dbReference type="PROSITE" id="PS50999">
    <property type="entry name" value="COX2_TM"/>
    <property type="match status" value="1"/>
</dbReference>
<keyword evidence="3 14" id="KW-0813">Transport</keyword>
<evidence type="ECO:0000313" key="19">
    <source>
        <dbReference type="Proteomes" id="UP000032068"/>
    </source>
</evidence>
<keyword evidence="8 14" id="KW-0249">Electron transport</keyword>
<feature type="domain" description="Cytochrome oxidase subunit II transmembrane region profile" evidence="17">
    <location>
        <begin position="21"/>
        <end position="118"/>
    </location>
</feature>
<dbReference type="AlphaFoldDB" id="A0A0D0KDA3"/>
<dbReference type="EMBL" id="JXQW01000060">
    <property type="protein sequence ID" value="KIP97311.1"/>
    <property type="molecule type" value="Genomic_DNA"/>
</dbReference>
<keyword evidence="9 15" id="KW-1133">Transmembrane helix</keyword>
<evidence type="ECO:0000256" key="5">
    <source>
        <dbReference type="ARBA" id="ARBA00022660"/>
    </source>
</evidence>
<keyword evidence="10 14" id="KW-0560">Oxidoreductase</keyword>
<keyword evidence="7" id="KW-0732">Signal</keyword>
<dbReference type="InterPro" id="IPR002429">
    <property type="entry name" value="CcO_II-like_C"/>
</dbReference>
<gene>
    <name evidence="18" type="ORF">RU08_18845</name>
</gene>
<keyword evidence="13" id="KW-0449">Lipoprotein</keyword>
<dbReference type="GO" id="GO:0042773">
    <property type="term" value="P:ATP synthesis coupled electron transport"/>
    <property type="evidence" value="ECO:0007669"/>
    <property type="project" value="TreeGrafter"/>
</dbReference>
<evidence type="ECO:0000256" key="9">
    <source>
        <dbReference type="ARBA" id="ARBA00022989"/>
    </source>
</evidence>
<evidence type="ECO:0000256" key="10">
    <source>
        <dbReference type="ARBA" id="ARBA00023002"/>
    </source>
</evidence>
<dbReference type="GO" id="GO:0009486">
    <property type="term" value="F:cytochrome bo3 ubiquinol oxidase activity"/>
    <property type="evidence" value="ECO:0007669"/>
    <property type="project" value="InterPro"/>
</dbReference>
<evidence type="ECO:0000256" key="13">
    <source>
        <dbReference type="ARBA" id="ARBA00023288"/>
    </source>
</evidence>
<dbReference type="GO" id="GO:0005886">
    <property type="term" value="C:plasma membrane"/>
    <property type="evidence" value="ECO:0007669"/>
    <property type="project" value="UniProtKB-SubCell"/>
</dbReference>
<feature type="transmembrane region" description="Helical" evidence="15">
    <location>
        <begin position="42"/>
        <end position="67"/>
    </location>
</feature>
<feature type="transmembrane region" description="Helical" evidence="15">
    <location>
        <begin position="12"/>
        <end position="30"/>
    </location>
</feature>
<dbReference type="NCBIfam" id="TIGR01433">
    <property type="entry name" value="CyoA"/>
    <property type="match status" value="1"/>
</dbReference>
<dbReference type="Gene3D" id="2.60.40.420">
    <property type="entry name" value="Cupredoxins - blue copper proteins"/>
    <property type="match status" value="1"/>
</dbReference>
<dbReference type="InterPro" id="IPR036257">
    <property type="entry name" value="Cyt_c_oxidase_su2_TM_sf"/>
</dbReference>
<keyword evidence="11 14" id="KW-0472">Membrane</keyword>
<dbReference type="PROSITE" id="PS51257">
    <property type="entry name" value="PROKAR_LIPOPROTEIN"/>
    <property type="match status" value="1"/>
</dbReference>
<dbReference type="OrthoDB" id="9783445at2"/>
<evidence type="ECO:0000256" key="8">
    <source>
        <dbReference type="ARBA" id="ARBA00022982"/>
    </source>
</evidence>
<evidence type="ECO:0000256" key="2">
    <source>
        <dbReference type="ARBA" id="ARBA00007866"/>
    </source>
</evidence>
<dbReference type="GO" id="GO:0005507">
    <property type="term" value="F:copper ion binding"/>
    <property type="evidence" value="ECO:0007669"/>
    <property type="project" value="InterPro"/>
</dbReference>
<dbReference type="PROSITE" id="PS50857">
    <property type="entry name" value="COX2_CUA"/>
    <property type="match status" value="1"/>
</dbReference>
<dbReference type="Pfam" id="PF00116">
    <property type="entry name" value="COX2"/>
    <property type="match status" value="1"/>
</dbReference>
<comment type="subcellular location">
    <subcellularLocation>
        <location evidence="1">Cell membrane</location>
        <topology evidence="1">Multi-pass membrane protein</topology>
    </subcellularLocation>
</comment>
<evidence type="ECO:0000256" key="3">
    <source>
        <dbReference type="ARBA" id="ARBA00022448"/>
    </source>
</evidence>
<evidence type="ECO:0000256" key="12">
    <source>
        <dbReference type="ARBA" id="ARBA00023139"/>
    </source>
</evidence>
<keyword evidence="12" id="KW-0564">Palmitate</keyword>